<dbReference type="EMBL" id="JAAAHY010000518">
    <property type="protein sequence ID" value="KAF9962870.1"/>
    <property type="molecule type" value="Genomic_DNA"/>
</dbReference>
<evidence type="ECO:0000313" key="3">
    <source>
        <dbReference type="Proteomes" id="UP000738359"/>
    </source>
</evidence>
<evidence type="ECO:0000256" key="1">
    <source>
        <dbReference type="SAM" id="SignalP"/>
    </source>
</evidence>
<dbReference type="OrthoDB" id="2387446at2759"/>
<keyword evidence="1" id="KW-0732">Signal</keyword>
<accession>A0A9P6J5D6</accession>
<dbReference type="Proteomes" id="UP000738359">
    <property type="component" value="Unassembled WGS sequence"/>
</dbReference>
<feature type="signal peptide" evidence="1">
    <location>
        <begin position="1"/>
        <end position="22"/>
    </location>
</feature>
<feature type="chain" id="PRO_5040225856" evidence="1">
    <location>
        <begin position="23"/>
        <end position="93"/>
    </location>
</feature>
<sequence length="93" mass="10269">MLSTKVLLCVVAAMSLSLGAEAASFKCNRQWQCNAIVSNNNIYKFSRKEGCTGDRKYCSHVTNNDITDIKIWVRNGNAGCQLTGNFDTWIVGC</sequence>
<gene>
    <name evidence="2" type="ORF">BGZ70_007821</name>
</gene>
<name>A0A9P6J5D6_MORAP</name>
<evidence type="ECO:0000313" key="2">
    <source>
        <dbReference type="EMBL" id="KAF9962870.1"/>
    </source>
</evidence>
<keyword evidence="3" id="KW-1185">Reference proteome</keyword>
<proteinExistence type="predicted"/>
<protein>
    <submittedName>
        <fullName evidence="2">Uncharacterized protein</fullName>
    </submittedName>
</protein>
<dbReference type="AlphaFoldDB" id="A0A9P6J5D6"/>
<organism evidence="2 3">
    <name type="scientific">Mortierella alpina</name>
    <name type="common">Oleaginous fungus</name>
    <name type="synonym">Mortierella renispora</name>
    <dbReference type="NCBI Taxonomy" id="64518"/>
    <lineage>
        <taxon>Eukaryota</taxon>
        <taxon>Fungi</taxon>
        <taxon>Fungi incertae sedis</taxon>
        <taxon>Mucoromycota</taxon>
        <taxon>Mortierellomycotina</taxon>
        <taxon>Mortierellomycetes</taxon>
        <taxon>Mortierellales</taxon>
        <taxon>Mortierellaceae</taxon>
        <taxon>Mortierella</taxon>
    </lineage>
</organism>
<comment type="caution">
    <text evidence="2">The sequence shown here is derived from an EMBL/GenBank/DDBJ whole genome shotgun (WGS) entry which is preliminary data.</text>
</comment>
<reference evidence="2" key="1">
    <citation type="journal article" date="2020" name="Fungal Divers.">
        <title>Resolving the Mortierellaceae phylogeny through synthesis of multi-gene phylogenetics and phylogenomics.</title>
        <authorList>
            <person name="Vandepol N."/>
            <person name="Liber J."/>
            <person name="Desiro A."/>
            <person name="Na H."/>
            <person name="Kennedy M."/>
            <person name="Barry K."/>
            <person name="Grigoriev I.V."/>
            <person name="Miller A.N."/>
            <person name="O'Donnell K."/>
            <person name="Stajich J.E."/>
            <person name="Bonito G."/>
        </authorList>
    </citation>
    <scope>NUCLEOTIDE SEQUENCE</scope>
    <source>
        <strain evidence="2">CK1249</strain>
    </source>
</reference>